<evidence type="ECO:0000256" key="4">
    <source>
        <dbReference type="ARBA" id="ARBA00022989"/>
    </source>
</evidence>
<evidence type="ECO:0000256" key="5">
    <source>
        <dbReference type="ARBA" id="ARBA00023136"/>
    </source>
</evidence>
<evidence type="ECO:0000256" key="6">
    <source>
        <dbReference type="SAM" id="Phobius"/>
    </source>
</evidence>
<keyword evidence="4 6" id="KW-1133">Transmembrane helix</keyword>
<evidence type="ECO:0000313" key="8">
    <source>
        <dbReference type="Proteomes" id="UP000181976"/>
    </source>
</evidence>
<gene>
    <name evidence="7" type="ORF">SAMN05444380_10495</name>
</gene>
<dbReference type="InParanoid" id="A0A1I1WGH9"/>
<evidence type="ECO:0000256" key="1">
    <source>
        <dbReference type="ARBA" id="ARBA00004236"/>
    </source>
</evidence>
<dbReference type="Pfam" id="PF04277">
    <property type="entry name" value="OAD_gamma"/>
    <property type="match status" value="1"/>
</dbReference>
<dbReference type="GO" id="GO:0005886">
    <property type="term" value="C:plasma membrane"/>
    <property type="evidence" value="ECO:0007669"/>
    <property type="project" value="UniProtKB-SubCell"/>
</dbReference>
<proteinExistence type="predicted"/>
<keyword evidence="5 6" id="KW-0472">Membrane</keyword>
<dbReference type="AlphaFoldDB" id="A0A1I1WGH9"/>
<dbReference type="RefSeq" id="WP_010528220.1">
    <property type="nucleotide sequence ID" value="NZ_AFSL01000074.1"/>
</dbReference>
<feature type="transmembrane region" description="Helical" evidence="6">
    <location>
        <begin position="12"/>
        <end position="37"/>
    </location>
</feature>
<keyword evidence="8" id="KW-1185">Reference proteome</keyword>
<keyword evidence="3 6" id="KW-0812">Transmembrane</keyword>
<keyword evidence="2" id="KW-1003">Cell membrane</keyword>
<reference evidence="7 8" key="1">
    <citation type="submission" date="2016-10" db="EMBL/GenBank/DDBJ databases">
        <authorList>
            <person name="de Groot N.N."/>
        </authorList>
    </citation>
    <scope>NUCLEOTIDE SEQUENCE [LARGE SCALE GENOMIC DNA]</scope>
    <source>
        <strain evidence="7 8">DSM 19012</strain>
    </source>
</reference>
<comment type="subcellular location">
    <subcellularLocation>
        <location evidence="1">Cell membrane</location>
    </subcellularLocation>
</comment>
<dbReference type="eggNOG" id="COG3630">
    <property type="taxonomic scope" value="Bacteria"/>
</dbReference>
<name>A0A1I1WGH9_9BACT</name>
<evidence type="ECO:0000256" key="3">
    <source>
        <dbReference type="ARBA" id="ARBA00022692"/>
    </source>
</evidence>
<organism evidence="7 8">
    <name type="scientific">Thermophagus xiamenensis</name>
    <dbReference type="NCBI Taxonomy" id="385682"/>
    <lineage>
        <taxon>Bacteria</taxon>
        <taxon>Pseudomonadati</taxon>
        <taxon>Bacteroidota</taxon>
        <taxon>Bacteroidia</taxon>
        <taxon>Marinilabiliales</taxon>
        <taxon>Marinilabiliaceae</taxon>
        <taxon>Thermophagus</taxon>
    </lineage>
</organism>
<evidence type="ECO:0000256" key="2">
    <source>
        <dbReference type="ARBA" id="ARBA00022475"/>
    </source>
</evidence>
<dbReference type="GO" id="GO:0015081">
    <property type="term" value="F:sodium ion transmembrane transporter activity"/>
    <property type="evidence" value="ECO:0007669"/>
    <property type="project" value="InterPro"/>
</dbReference>
<dbReference type="STRING" id="385682.SAMN05444380_10495"/>
<protein>
    <submittedName>
        <fullName evidence="7">Oxaloacetate decarboxylase, gamma chain</fullName>
    </submittedName>
</protein>
<accession>A0A1I1WGH9</accession>
<dbReference type="EMBL" id="FONA01000004">
    <property type="protein sequence ID" value="SFD94315.1"/>
    <property type="molecule type" value="Genomic_DNA"/>
</dbReference>
<dbReference type="OrthoDB" id="1123024at2"/>
<dbReference type="Proteomes" id="UP000181976">
    <property type="component" value="Unassembled WGS sequence"/>
</dbReference>
<dbReference type="InterPro" id="IPR005899">
    <property type="entry name" value="Na_pump_deCOase"/>
</dbReference>
<dbReference type="GO" id="GO:0036376">
    <property type="term" value="P:sodium ion export across plasma membrane"/>
    <property type="evidence" value="ECO:0007669"/>
    <property type="project" value="InterPro"/>
</dbReference>
<evidence type="ECO:0000313" key="7">
    <source>
        <dbReference type="EMBL" id="SFD94315.1"/>
    </source>
</evidence>
<sequence>MNAHFEQAWLLLGVGMVTVFAVLFLVVLIGNSIIFLVNRFFPGQPQKENIPNYRGGIEPSKIAVITAAVNHITGGRGNVVDIKKKQ</sequence>